<protein>
    <recommendedName>
        <fullName evidence="2">CFA20 domain-containing protein</fullName>
    </recommendedName>
</protein>
<sequence length="384" mass="41757">MYQGGDSVELLAAGGKDPAAPWKLTGKVRREYDKPSKVFLFTMEGSALATKMTLPKDSTKSCTTPHSTSSSRYLVLQVSIPAAAAISVEVGVLDTNGTRRRVVMSSAFRGAVVHQLHAQVRKATLIPCYVWLNWCFDVAALVDTSFATTFRTIDSICLSGTCKLRRVFTMKEPPIPSDHPFAVTEYFAAQAVAVPLTKPEGKPRAAPGPRKHPSTSSLSRSKSSRGGKLVAIDDKVAKPVSPLLRPGSSHSKHIQARKQITLPSSSMFRFAFTERPSATETPTVVTRPNTGQCQLESKFQSWEDDDASPVKPSPLHAVLNVAVSNSSTNHVNTNDELPNEKVSRRIGYTANELAKELSLDESPFFREAGSPAEVRTPCRDDVSM</sequence>
<evidence type="ECO:0000313" key="4">
    <source>
        <dbReference type="Proteomes" id="UP000265716"/>
    </source>
</evidence>
<dbReference type="Proteomes" id="UP000265716">
    <property type="component" value="Unassembled WGS sequence"/>
</dbReference>
<dbReference type="AlphaFoldDB" id="A0A397CHU6"/>
<dbReference type="InterPro" id="IPR040441">
    <property type="entry name" value="CFA20/CFAP20DC"/>
</dbReference>
<name>A0A397CHU6_APHAT</name>
<dbReference type="VEuPathDB" id="FungiDB:H257_10193"/>
<organism evidence="3 4">
    <name type="scientific">Aphanomyces astaci</name>
    <name type="common">Crayfish plague agent</name>
    <dbReference type="NCBI Taxonomy" id="112090"/>
    <lineage>
        <taxon>Eukaryota</taxon>
        <taxon>Sar</taxon>
        <taxon>Stramenopiles</taxon>
        <taxon>Oomycota</taxon>
        <taxon>Saprolegniomycetes</taxon>
        <taxon>Saprolegniales</taxon>
        <taxon>Verrucalvaceae</taxon>
        <taxon>Aphanomyces</taxon>
    </lineage>
</organism>
<dbReference type="EMBL" id="QUTC01008336">
    <property type="protein sequence ID" value="RHY44197.1"/>
    <property type="molecule type" value="Genomic_DNA"/>
</dbReference>
<gene>
    <name evidence="3" type="ORF">DYB38_011495</name>
</gene>
<feature type="region of interest" description="Disordered" evidence="1">
    <location>
        <begin position="198"/>
        <end position="231"/>
    </location>
</feature>
<comment type="caution">
    <text evidence="3">The sequence shown here is derived from an EMBL/GenBank/DDBJ whole genome shotgun (WGS) entry which is preliminary data.</text>
</comment>
<accession>A0A397CHU6</accession>
<evidence type="ECO:0000259" key="2">
    <source>
        <dbReference type="Pfam" id="PF05018"/>
    </source>
</evidence>
<evidence type="ECO:0000256" key="1">
    <source>
        <dbReference type="SAM" id="MobiDB-lite"/>
    </source>
</evidence>
<dbReference type="PANTHER" id="PTHR12458">
    <property type="entry name" value="ORF PROTEIN"/>
    <property type="match status" value="1"/>
</dbReference>
<dbReference type="InterPro" id="IPR007714">
    <property type="entry name" value="CFA20_dom"/>
</dbReference>
<feature type="compositionally biased region" description="Low complexity" evidence="1">
    <location>
        <begin position="216"/>
        <end position="229"/>
    </location>
</feature>
<proteinExistence type="predicted"/>
<dbReference type="Pfam" id="PF05018">
    <property type="entry name" value="CFA20_dom"/>
    <property type="match status" value="1"/>
</dbReference>
<feature type="domain" description="CFA20" evidence="2">
    <location>
        <begin position="7"/>
        <end position="171"/>
    </location>
</feature>
<evidence type="ECO:0000313" key="3">
    <source>
        <dbReference type="EMBL" id="RHY44197.1"/>
    </source>
</evidence>
<reference evidence="3 4" key="1">
    <citation type="submission" date="2018-08" db="EMBL/GenBank/DDBJ databases">
        <title>Aphanomyces genome sequencing and annotation.</title>
        <authorList>
            <person name="Minardi D."/>
            <person name="Oidtmann B."/>
            <person name="Van Der Giezen M."/>
            <person name="Studholme D.J."/>
        </authorList>
    </citation>
    <scope>NUCLEOTIDE SEQUENCE [LARGE SCALE GENOMIC DNA]</scope>
    <source>
        <strain evidence="3 4">SA</strain>
    </source>
</reference>